<evidence type="ECO:0000313" key="1">
    <source>
        <dbReference type="EMBL" id="MFD2790551.1"/>
    </source>
</evidence>
<dbReference type="RefSeq" id="WP_251806744.1">
    <property type="nucleotide sequence ID" value="NZ_CP166679.1"/>
</dbReference>
<keyword evidence="2" id="KW-1185">Reference proteome</keyword>
<dbReference type="Proteomes" id="UP001597532">
    <property type="component" value="Unassembled WGS sequence"/>
</dbReference>
<evidence type="ECO:0008006" key="3">
    <source>
        <dbReference type="Google" id="ProtNLM"/>
    </source>
</evidence>
<evidence type="ECO:0000313" key="2">
    <source>
        <dbReference type="Proteomes" id="UP001597532"/>
    </source>
</evidence>
<dbReference type="EMBL" id="JBHUOK010000030">
    <property type="protein sequence ID" value="MFD2790551.1"/>
    <property type="molecule type" value="Genomic_DNA"/>
</dbReference>
<protein>
    <recommendedName>
        <fullName evidence="3">Integrase core domain-containing protein</fullName>
    </recommendedName>
</protein>
<comment type="caution">
    <text evidence="1">The sequence shown here is derived from an EMBL/GenBank/DDBJ whole genome shotgun (WGS) entry which is preliminary data.</text>
</comment>
<sequence length="71" mass="7889">MLQNGLYEDTLIDSSKVRIFNANYACNREPNAIDAGLSYPSLAVNVTLENLKEDTGTPKYIRCDNGTEFIS</sequence>
<accession>A0ABW5VHQ1</accession>
<name>A0ABW5VHQ1_9FLAO</name>
<gene>
    <name evidence="1" type="ORF">ACFS1K_12330</name>
</gene>
<organism evidence="1 2">
    <name type="scientific">Arenibacter antarcticus</name>
    <dbReference type="NCBI Taxonomy" id="2040469"/>
    <lineage>
        <taxon>Bacteria</taxon>
        <taxon>Pseudomonadati</taxon>
        <taxon>Bacteroidota</taxon>
        <taxon>Flavobacteriia</taxon>
        <taxon>Flavobacteriales</taxon>
        <taxon>Flavobacteriaceae</taxon>
        <taxon>Arenibacter</taxon>
    </lineage>
</organism>
<proteinExistence type="predicted"/>
<reference evidence="2" key="1">
    <citation type="journal article" date="2019" name="Int. J. Syst. Evol. Microbiol.">
        <title>The Global Catalogue of Microorganisms (GCM) 10K type strain sequencing project: providing services to taxonomists for standard genome sequencing and annotation.</title>
        <authorList>
            <consortium name="The Broad Institute Genomics Platform"/>
            <consortium name="The Broad Institute Genome Sequencing Center for Infectious Disease"/>
            <person name="Wu L."/>
            <person name="Ma J."/>
        </authorList>
    </citation>
    <scope>NUCLEOTIDE SEQUENCE [LARGE SCALE GENOMIC DNA]</scope>
    <source>
        <strain evidence="2">KCTC 52924</strain>
    </source>
</reference>